<protein>
    <recommendedName>
        <fullName evidence="4">DUF222 domain-containing protein</fullName>
    </recommendedName>
</protein>
<evidence type="ECO:0000256" key="1">
    <source>
        <dbReference type="SAM" id="MobiDB-lite"/>
    </source>
</evidence>
<reference evidence="2 3" key="1">
    <citation type="journal article" date="2023" name="Microb. Genom.">
        <title>Mesoterricola silvestris gen. nov., sp. nov., Mesoterricola sediminis sp. nov., Geothrix oryzae sp. nov., Geothrix edaphica sp. nov., Geothrix rubra sp. nov., and Geothrix limicola sp. nov., six novel members of Acidobacteriota isolated from soils.</title>
        <authorList>
            <person name="Weisberg A.J."/>
            <person name="Pearce E."/>
            <person name="Kramer C.G."/>
            <person name="Chang J.H."/>
            <person name="Clarke C.R."/>
        </authorList>
    </citation>
    <scope>NUCLEOTIDE SEQUENCE [LARGE SCALE GENOMIC DNA]</scope>
    <source>
        <strain evidence="2 3">NB05-1H</strain>
    </source>
</reference>
<proteinExistence type="predicted"/>
<evidence type="ECO:0000313" key="2">
    <source>
        <dbReference type="EMBL" id="MDX3019918.1"/>
    </source>
</evidence>
<dbReference type="Proteomes" id="UP001272987">
    <property type="component" value="Unassembled WGS sequence"/>
</dbReference>
<name>A0ABU4LW48_9ACTN</name>
<evidence type="ECO:0000313" key="3">
    <source>
        <dbReference type="Proteomes" id="UP001272987"/>
    </source>
</evidence>
<gene>
    <name evidence="2" type="ORF">PV666_18750</name>
</gene>
<dbReference type="EMBL" id="JARAWP010000010">
    <property type="protein sequence ID" value="MDX3019918.1"/>
    <property type="molecule type" value="Genomic_DNA"/>
</dbReference>
<evidence type="ECO:0008006" key="4">
    <source>
        <dbReference type="Google" id="ProtNLM"/>
    </source>
</evidence>
<keyword evidence="3" id="KW-1185">Reference proteome</keyword>
<comment type="caution">
    <text evidence="2">The sequence shown here is derived from an EMBL/GenBank/DDBJ whole genome shotgun (WGS) entry which is preliminary data.</text>
</comment>
<dbReference type="RefSeq" id="WP_319166539.1">
    <property type="nucleotide sequence ID" value="NZ_JARAWP010000010.1"/>
</dbReference>
<feature type="region of interest" description="Disordered" evidence="1">
    <location>
        <begin position="74"/>
        <end position="101"/>
    </location>
</feature>
<sequence length="172" mass="18699">MSLHHVIEHALLSYYADSADPGSLVGTVLARYDAECQAEVLRRAADAIEALPQDYECDPGRGDAVERLRRTAAGIEREKSSPRADATPTEADRAYRDGYTTGRTHAGADGWRLAEYTPVFTTSDGTDRPISELRHRSCGGLLQGVGPHSLVDLMALAAQHECQHTPGKDGRR</sequence>
<accession>A0ABU4LW48</accession>
<organism evidence="2 3">
    <name type="scientific">Streptomyces acidiscabies</name>
    <dbReference type="NCBI Taxonomy" id="42234"/>
    <lineage>
        <taxon>Bacteria</taxon>
        <taxon>Bacillati</taxon>
        <taxon>Actinomycetota</taxon>
        <taxon>Actinomycetes</taxon>
        <taxon>Kitasatosporales</taxon>
        <taxon>Streptomycetaceae</taxon>
        <taxon>Streptomyces</taxon>
    </lineage>
</organism>